<dbReference type="NCBIfam" id="TIGR04518">
    <property type="entry name" value="ECF_S_folT_fam"/>
    <property type="match status" value="1"/>
</dbReference>
<proteinExistence type="predicted"/>
<name>A0ABR7NRQ7_9FIRM</name>
<accession>A0ABR7NRQ7</accession>
<feature type="transmembrane region" description="Helical" evidence="1">
    <location>
        <begin position="20"/>
        <end position="40"/>
    </location>
</feature>
<dbReference type="Proteomes" id="UP000647491">
    <property type="component" value="Unassembled WGS sequence"/>
</dbReference>
<evidence type="ECO:0000313" key="3">
    <source>
        <dbReference type="Proteomes" id="UP000647491"/>
    </source>
</evidence>
<feature type="transmembrane region" description="Helical" evidence="1">
    <location>
        <begin position="60"/>
        <end position="81"/>
    </location>
</feature>
<gene>
    <name evidence="2" type="ORF">H8708_06095</name>
</gene>
<dbReference type="InterPro" id="IPR024529">
    <property type="entry name" value="ECF_trnsprt_substrate-spec"/>
</dbReference>
<evidence type="ECO:0000256" key="1">
    <source>
        <dbReference type="SAM" id="Phobius"/>
    </source>
</evidence>
<keyword evidence="1" id="KW-0472">Membrane</keyword>
<reference evidence="2 3" key="1">
    <citation type="submission" date="2020-08" db="EMBL/GenBank/DDBJ databases">
        <title>Genome public.</title>
        <authorList>
            <person name="Liu C."/>
            <person name="Sun Q."/>
        </authorList>
    </citation>
    <scope>NUCLEOTIDE SEQUENCE [LARGE SCALE GENOMIC DNA]</scope>
    <source>
        <strain evidence="2 3">BX10</strain>
    </source>
</reference>
<keyword evidence="1" id="KW-0812">Transmembrane</keyword>
<keyword evidence="1" id="KW-1133">Transmembrane helix</keyword>
<dbReference type="Pfam" id="PF12822">
    <property type="entry name" value="ECF_trnsprt"/>
    <property type="match status" value="1"/>
</dbReference>
<protein>
    <submittedName>
        <fullName evidence="2">Folate family ECF transporter S component</fullName>
    </submittedName>
</protein>
<evidence type="ECO:0000313" key="2">
    <source>
        <dbReference type="EMBL" id="MBC8598806.1"/>
    </source>
</evidence>
<dbReference type="InterPro" id="IPR030949">
    <property type="entry name" value="ECF_S_folate_fam"/>
</dbReference>
<keyword evidence="3" id="KW-1185">Reference proteome</keyword>
<feature type="transmembrane region" description="Helical" evidence="1">
    <location>
        <begin position="117"/>
        <end position="136"/>
    </location>
</feature>
<organism evidence="2 3">
    <name type="scientific">Enterocloster hominis</name>
    <name type="common">ex Liu et al. 2021</name>
    <dbReference type="NCBI Taxonomy" id="2763663"/>
    <lineage>
        <taxon>Bacteria</taxon>
        <taxon>Bacillati</taxon>
        <taxon>Bacillota</taxon>
        <taxon>Clostridia</taxon>
        <taxon>Lachnospirales</taxon>
        <taxon>Lachnospiraceae</taxon>
        <taxon>Enterocloster</taxon>
    </lineage>
</organism>
<sequence>MKKLLALISDSYHEFKHVSTITTCAMFGAMSIVLNQLATIRVTPNLKIGFGALPNELVDYLFGPVVGSLFGGGMDIIKFMLKPDGGFMPGFTFNAMLAAFIYGLFLYKKPLSLKRMLAAKLVVAVLCNILLGTLWLSMINGKGYLALLPARAVKNLIQWPVDSLIFVLVAKTLEQAGVFRLVRRQHQP</sequence>
<dbReference type="RefSeq" id="WP_158360069.1">
    <property type="nucleotide sequence ID" value="NZ_JACRTJ010000014.1"/>
</dbReference>
<comment type="caution">
    <text evidence="2">The sequence shown here is derived from an EMBL/GenBank/DDBJ whole genome shotgun (WGS) entry which is preliminary data.</text>
</comment>
<dbReference type="EMBL" id="JACRTJ010000014">
    <property type="protein sequence ID" value="MBC8598806.1"/>
    <property type="molecule type" value="Genomic_DNA"/>
</dbReference>
<dbReference type="Gene3D" id="1.10.1760.20">
    <property type="match status" value="1"/>
</dbReference>
<feature type="transmembrane region" description="Helical" evidence="1">
    <location>
        <begin position="87"/>
        <end position="105"/>
    </location>
</feature>